<dbReference type="InterPro" id="IPR036291">
    <property type="entry name" value="NAD(P)-bd_dom_sf"/>
</dbReference>
<name>A0A6A3A8H3_HIBSY</name>
<dbReference type="PANTHER" id="PTHR47869:SF2">
    <property type="entry name" value="OS03G0410700 PROTEIN"/>
    <property type="match status" value="1"/>
</dbReference>
<protein>
    <submittedName>
        <fullName evidence="2">ELF4-like 4</fullName>
    </submittedName>
</protein>
<evidence type="ECO:0000259" key="1">
    <source>
        <dbReference type="Pfam" id="PF13460"/>
    </source>
</evidence>
<feature type="domain" description="NAD(P)-binding" evidence="1">
    <location>
        <begin position="222"/>
        <end position="373"/>
    </location>
</feature>
<keyword evidence="3" id="KW-1185">Reference proteome</keyword>
<evidence type="ECO:0000313" key="3">
    <source>
        <dbReference type="Proteomes" id="UP000436088"/>
    </source>
</evidence>
<dbReference type="Proteomes" id="UP000436088">
    <property type="component" value="Unassembled WGS sequence"/>
</dbReference>
<dbReference type="Pfam" id="PF13460">
    <property type="entry name" value="NAD_binding_10"/>
    <property type="match status" value="1"/>
</dbReference>
<reference evidence="2" key="1">
    <citation type="submission" date="2019-09" db="EMBL/GenBank/DDBJ databases">
        <title>Draft genome information of white flower Hibiscus syriacus.</title>
        <authorList>
            <person name="Kim Y.-M."/>
        </authorList>
    </citation>
    <scope>NUCLEOTIDE SEQUENCE [LARGE SCALE GENOMIC DNA]</scope>
    <source>
        <strain evidence="2">YM2019G1</strain>
    </source>
</reference>
<dbReference type="PANTHER" id="PTHR47869">
    <property type="entry name" value="OS03G0410700 PROTEIN"/>
    <property type="match status" value="1"/>
</dbReference>
<sequence length="407" mass="45407">MAMLGGELETHEHLFFNCEFSSYNLKGKSSVSYVMMLEWDGCISLIWRERNCILFQNRTRSAGELFNQIREVVKLRVKQGDIQGISIIEIRDIVDIAYPSNDWSIKKDRNQQKKMAGTLSSSTLHCKTYLVFGSQNPWRALNSSFLINIGKRSLIRCSAKKKIGFTDQILDYIEGGPKLRRWYGAPELLPKDGSVVEDQEGADYPEDEVRDAVLMVILSLIVKRIKVKALVKDKRSANEAFGTYVESISGDTSDQILIKKALRGVRAIICPNEGFLSSVESFKGVEHIVLLSQLSAYRASSGIQAIMTSNQRKLAEEDESALIDSRIPYSIIRAGKLQSTPGGTQGFNFEEGCAASGSLSMEDAASVCVEALEVVPEARFTFEVVNGGETVSDWKECLTRLIEKTER</sequence>
<gene>
    <name evidence="2" type="ORF">F3Y22_tig00110556pilonHSYRG00651</name>
</gene>
<dbReference type="GO" id="GO:0009507">
    <property type="term" value="C:chloroplast"/>
    <property type="evidence" value="ECO:0007669"/>
    <property type="project" value="TreeGrafter"/>
</dbReference>
<dbReference type="EMBL" id="VEPZ02001028">
    <property type="protein sequence ID" value="KAE8700730.1"/>
    <property type="molecule type" value="Genomic_DNA"/>
</dbReference>
<organism evidence="2 3">
    <name type="scientific">Hibiscus syriacus</name>
    <name type="common">Rose of Sharon</name>
    <dbReference type="NCBI Taxonomy" id="106335"/>
    <lineage>
        <taxon>Eukaryota</taxon>
        <taxon>Viridiplantae</taxon>
        <taxon>Streptophyta</taxon>
        <taxon>Embryophyta</taxon>
        <taxon>Tracheophyta</taxon>
        <taxon>Spermatophyta</taxon>
        <taxon>Magnoliopsida</taxon>
        <taxon>eudicotyledons</taxon>
        <taxon>Gunneridae</taxon>
        <taxon>Pentapetalae</taxon>
        <taxon>rosids</taxon>
        <taxon>malvids</taxon>
        <taxon>Malvales</taxon>
        <taxon>Malvaceae</taxon>
        <taxon>Malvoideae</taxon>
        <taxon>Hibiscus</taxon>
    </lineage>
</organism>
<dbReference type="InterPro" id="IPR016040">
    <property type="entry name" value="NAD(P)-bd_dom"/>
</dbReference>
<comment type="caution">
    <text evidence="2">The sequence shown here is derived from an EMBL/GenBank/DDBJ whole genome shotgun (WGS) entry which is preliminary data.</text>
</comment>
<proteinExistence type="predicted"/>
<accession>A0A6A3A8H3</accession>
<dbReference type="AlphaFoldDB" id="A0A6A3A8H3"/>
<dbReference type="Gene3D" id="3.40.50.720">
    <property type="entry name" value="NAD(P)-binding Rossmann-like Domain"/>
    <property type="match status" value="1"/>
</dbReference>
<dbReference type="SUPFAM" id="SSF51735">
    <property type="entry name" value="NAD(P)-binding Rossmann-fold domains"/>
    <property type="match status" value="1"/>
</dbReference>
<evidence type="ECO:0000313" key="2">
    <source>
        <dbReference type="EMBL" id="KAE8700730.1"/>
    </source>
</evidence>